<sequence>MTAAAERHQQFAATFASVIEATTDWDAQSPVPDWKAKDVVDHLLGWLPPLVSAWSTTSLADASGDTAAERWAGRAAEVQTLLDDPARSAEPVSTGPFAGQPLGDVIDRIYVSDIFMHTWDLARAGGITVQLDPDFARQMLAGMREIESVLRESGQYGPATHTDSTDPVDQLMAFVGRQV</sequence>
<feature type="domain" description="Mycothiol-dependent maleylpyruvate isomerase metal-binding" evidence="1">
    <location>
        <begin position="13"/>
        <end position="122"/>
    </location>
</feature>
<dbReference type="RefSeq" id="WP_166197641.1">
    <property type="nucleotide sequence ID" value="NZ_JAAOIV010000011.1"/>
</dbReference>
<keyword evidence="3" id="KW-1185">Reference proteome</keyword>
<proteinExistence type="predicted"/>
<gene>
    <name evidence="2" type="ORF">G9U51_14135</name>
</gene>
<reference evidence="2" key="1">
    <citation type="submission" date="2020-03" db="EMBL/GenBank/DDBJ databases">
        <title>Draft sequencing of Calidifontibacter sp. DB0510.</title>
        <authorList>
            <person name="Kim D.-U."/>
        </authorList>
    </citation>
    <scope>NUCLEOTIDE SEQUENCE</scope>
    <source>
        <strain evidence="2">DB0510</strain>
    </source>
</reference>
<dbReference type="EMBL" id="JAAOIV010000011">
    <property type="protein sequence ID" value="NHN56912.1"/>
    <property type="molecule type" value="Genomic_DNA"/>
</dbReference>
<evidence type="ECO:0000313" key="2">
    <source>
        <dbReference type="EMBL" id="NHN56912.1"/>
    </source>
</evidence>
<name>A0A967E9Z2_9MICO</name>
<dbReference type="SUPFAM" id="SSF109854">
    <property type="entry name" value="DinB/YfiT-like putative metalloenzymes"/>
    <property type="match status" value="1"/>
</dbReference>
<accession>A0A967E9Z2</accession>
<dbReference type="Proteomes" id="UP000744769">
    <property type="component" value="Unassembled WGS sequence"/>
</dbReference>
<protein>
    <submittedName>
        <fullName evidence="2">TIGR03086 family protein</fullName>
    </submittedName>
</protein>
<comment type="caution">
    <text evidence="2">The sequence shown here is derived from an EMBL/GenBank/DDBJ whole genome shotgun (WGS) entry which is preliminary data.</text>
</comment>
<dbReference type="GO" id="GO:0046872">
    <property type="term" value="F:metal ion binding"/>
    <property type="evidence" value="ECO:0007669"/>
    <property type="project" value="InterPro"/>
</dbReference>
<evidence type="ECO:0000313" key="3">
    <source>
        <dbReference type="Proteomes" id="UP000744769"/>
    </source>
</evidence>
<evidence type="ECO:0000259" key="1">
    <source>
        <dbReference type="Pfam" id="PF11716"/>
    </source>
</evidence>
<dbReference type="AlphaFoldDB" id="A0A967E9Z2"/>
<organism evidence="2 3">
    <name type="scientific">Metallococcus carri</name>
    <dbReference type="NCBI Taxonomy" id="1656884"/>
    <lineage>
        <taxon>Bacteria</taxon>
        <taxon>Bacillati</taxon>
        <taxon>Actinomycetota</taxon>
        <taxon>Actinomycetes</taxon>
        <taxon>Micrococcales</taxon>
        <taxon>Dermacoccaceae</taxon>
        <taxon>Metallococcus</taxon>
    </lineage>
</organism>
<dbReference type="InterPro" id="IPR034660">
    <property type="entry name" value="DinB/YfiT-like"/>
</dbReference>
<dbReference type="InterPro" id="IPR024344">
    <property type="entry name" value="MDMPI_metal-binding"/>
</dbReference>
<dbReference type="Pfam" id="PF11716">
    <property type="entry name" value="MDMPI_N"/>
    <property type="match status" value="1"/>
</dbReference>